<dbReference type="Gramene" id="Psat06G0463700-T1">
    <property type="protein sequence ID" value="KAI5399352.1"/>
    <property type="gene ID" value="KIW84_064637"/>
</dbReference>
<sequence>MSDSDRSEHSDADTHKSVDTGDSGQPKNNMFLGSKSEFHPALAISDIRNDIPVILEILALHADPFWTTGNPVPYNSAVNKKYGTLKFQTSTEMDQEHNTLVASEFLSAPCRRKRYVE</sequence>
<proteinExistence type="predicted"/>
<accession>A0A9D5A6F6</accession>
<evidence type="ECO:0000256" key="1">
    <source>
        <dbReference type="SAM" id="MobiDB-lite"/>
    </source>
</evidence>
<organism evidence="2 3">
    <name type="scientific">Pisum sativum</name>
    <name type="common">Garden pea</name>
    <name type="synonym">Lathyrus oleraceus</name>
    <dbReference type="NCBI Taxonomy" id="3888"/>
    <lineage>
        <taxon>Eukaryota</taxon>
        <taxon>Viridiplantae</taxon>
        <taxon>Streptophyta</taxon>
        <taxon>Embryophyta</taxon>
        <taxon>Tracheophyta</taxon>
        <taxon>Spermatophyta</taxon>
        <taxon>Magnoliopsida</taxon>
        <taxon>eudicotyledons</taxon>
        <taxon>Gunneridae</taxon>
        <taxon>Pentapetalae</taxon>
        <taxon>rosids</taxon>
        <taxon>fabids</taxon>
        <taxon>Fabales</taxon>
        <taxon>Fabaceae</taxon>
        <taxon>Papilionoideae</taxon>
        <taxon>50 kb inversion clade</taxon>
        <taxon>NPAAA clade</taxon>
        <taxon>Hologalegina</taxon>
        <taxon>IRL clade</taxon>
        <taxon>Fabeae</taxon>
        <taxon>Lathyrus</taxon>
    </lineage>
</organism>
<reference evidence="2 3" key="1">
    <citation type="journal article" date="2022" name="Nat. Genet.">
        <title>Improved pea reference genome and pan-genome highlight genomic features and evolutionary characteristics.</title>
        <authorList>
            <person name="Yang T."/>
            <person name="Liu R."/>
            <person name="Luo Y."/>
            <person name="Hu S."/>
            <person name="Wang D."/>
            <person name="Wang C."/>
            <person name="Pandey M.K."/>
            <person name="Ge S."/>
            <person name="Xu Q."/>
            <person name="Li N."/>
            <person name="Li G."/>
            <person name="Huang Y."/>
            <person name="Saxena R.K."/>
            <person name="Ji Y."/>
            <person name="Li M."/>
            <person name="Yan X."/>
            <person name="He Y."/>
            <person name="Liu Y."/>
            <person name="Wang X."/>
            <person name="Xiang C."/>
            <person name="Varshney R.K."/>
            <person name="Ding H."/>
            <person name="Gao S."/>
            <person name="Zong X."/>
        </authorList>
    </citation>
    <scope>NUCLEOTIDE SEQUENCE [LARGE SCALE GENOMIC DNA]</scope>
    <source>
        <strain evidence="2 3">cv. Zhongwan 6</strain>
    </source>
</reference>
<feature type="region of interest" description="Disordered" evidence="1">
    <location>
        <begin position="1"/>
        <end position="32"/>
    </location>
</feature>
<protein>
    <submittedName>
        <fullName evidence="2">Uncharacterized protein</fullName>
    </submittedName>
</protein>
<comment type="caution">
    <text evidence="2">The sequence shown here is derived from an EMBL/GenBank/DDBJ whole genome shotgun (WGS) entry which is preliminary data.</text>
</comment>
<keyword evidence="3" id="KW-1185">Reference proteome</keyword>
<feature type="compositionally biased region" description="Basic and acidic residues" evidence="1">
    <location>
        <begin position="1"/>
        <end position="19"/>
    </location>
</feature>
<evidence type="ECO:0000313" key="3">
    <source>
        <dbReference type="Proteomes" id="UP001058974"/>
    </source>
</evidence>
<name>A0A9D5A6F6_PEA</name>
<dbReference type="EMBL" id="JAMSHJ010000006">
    <property type="protein sequence ID" value="KAI5399352.1"/>
    <property type="molecule type" value="Genomic_DNA"/>
</dbReference>
<gene>
    <name evidence="2" type="ORF">KIW84_064637</name>
</gene>
<dbReference type="Proteomes" id="UP001058974">
    <property type="component" value="Chromosome 6"/>
</dbReference>
<dbReference type="AlphaFoldDB" id="A0A9D5A6F6"/>
<evidence type="ECO:0000313" key="2">
    <source>
        <dbReference type="EMBL" id="KAI5399352.1"/>
    </source>
</evidence>